<evidence type="ECO:0000259" key="1">
    <source>
        <dbReference type="Pfam" id="PF13454"/>
    </source>
</evidence>
<dbReference type="InterPro" id="IPR036188">
    <property type="entry name" value="FAD/NAD-bd_sf"/>
</dbReference>
<dbReference type="PANTHER" id="PTHR40254:SF1">
    <property type="entry name" value="BLR0577 PROTEIN"/>
    <property type="match status" value="1"/>
</dbReference>
<dbReference type="OrthoDB" id="9785911at2"/>
<dbReference type="Pfam" id="PF13454">
    <property type="entry name" value="NAD_binding_9"/>
    <property type="match status" value="1"/>
</dbReference>
<evidence type="ECO:0000313" key="3">
    <source>
        <dbReference type="Proteomes" id="UP000076715"/>
    </source>
</evidence>
<organism evidence="2 3">
    <name type="scientific">Aquimarina aggregata</name>
    <dbReference type="NCBI Taxonomy" id="1642818"/>
    <lineage>
        <taxon>Bacteria</taxon>
        <taxon>Pseudomonadati</taxon>
        <taxon>Bacteroidota</taxon>
        <taxon>Flavobacteriia</taxon>
        <taxon>Flavobacteriales</taxon>
        <taxon>Flavobacteriaceae</taxon>
        <taxon>Aquimarina</taxon>
    </lineage>
</organism>
<protein>
    <recommendedName>
        <fullName evidence="1">FAD-dependent urate hydroxylase HpyO/Asp monooxygenase CreE-like FAD/NAD(P)-binding domain-containing protein</fullName>
    </recommendedName>
</protein>
<gene>
    <name evidence="2" type="ORF">AWE51_01210</name>
</gene>
<accession>A0A163C6D4</accession>
<dbReference type="EMBL" id="LQRT01000002">
    <property type="protein sequence ID" value="KZS42091.1"/>
    <property type="molecule type" value="Genomic_DNA"/>
</dbReference>
<dbReference type="Proteomes" id="UP000076715">
    <property type="component" value="Unassembled WGS sequence"/>
</dbReference>
<reference evidence="2 3" key="1">
    <citation type="submission" date="2016-01" db="EMBL/GenBank/DDBJ databases">
        <title>The draft genome sequence of Aquimarina sp. RZW4-3-2.</title>
        <authorList>
            <person name="Wang Y."/>
        </authorList>
    </citation>
    <scope>NUCLEOTIDE SEQUENCE [LARGE SCALE GENOMIC DNA]</scope>
    <source>
        <strain evidence="2 3">RZW4-3-2</strain>
    </source>
</reference>
<feature type="domain" description="FAD-dependent urate hydroxylase HpyO/Asp monooxygenase CreE-like FAD/NAD(P)-binding" evidence="1">
    <location>
        <begin position="14"/>
        <end position="194"/>
    </location>
</feature>
<evidence type="ECO:0000313" key="2">
    <source>
        <dbReference type="EMBL" id="KZS42091.1"/>
    </source>
</evidence>
<proteinExistence type="predicted"/>
<dbReference type="PANTHER" id="PTHR40254">
    <property type="entry name" value="BLR0577 PROTEIN"/>
    <property type="match status" value="1"/>
</dbReference>
<sequence length="530" mass="60806">MQSETKIKISDITFIGSGISSSFTILHFLDLLESNKETTKLNISIIDKYKEFHTGIPYGARSGFSVHLITSLKNFLPEPELSKFILWLNQNKKWLIDRLKTDGGLLSQDWISTHKEKIENNEWEDLFIPRRFFGEYIDQKVKNRLQEFQKKQLIAVEYIVGEVVDLERINDQYKLCLKNGETIRSEKVVLSVGSLPVNHLWKQEKIIEEESLLFVNEPYEPELSEVLSRINTFFTKQSSKKINALIVGANASGLEMLYKLNDLDDIKKNINKFTFLSTQGLLPDAVIDKERKKEYVPFNLQSLKEKNDLTAKSIADATFKDLDQAEEINLGAASTVEIISKSFGALLGKLNREELKKFACVYGNEIGRRQRCAGFHYSKTVEELKNEKHFDHIAGRFESIFKNDANLYQLEYLDTASGQKKIYDDVIHLVINCVGSTNLTQKDIPQLLQNMIAKGYCKPNDSKIGFEVNESLESFENLHITGPLVAGNIFEGKAVWHLEHCGRIIWLSHVLSKKMNDYFINNNKLNKHPL</sequence>
<dbReference type="STRING" id="1642818.AWE51_01210"/>
<dbReference type="InterPro" id="IPR052189">
    <property type="entry name" value="L-asp_N-monooxygenase_NS-form"/>
</dbReference>
<dbReference type="SUPFAM" id="SSF51905">
    <property type="entry name" value="FAD/NAD(P)-binding domain"/>
    <property type="match status" value="1"/>
</dbReference>
<dbReference type="RefSeq" id="WP_066309161.1">
    <property type="nucleotide sequence ID" value="NZ_LQRT01000002.1"/>
</dbReference>
<dbReference type="InterPro" id="IPR038732">
    <property type="entry name" value="HpyO/CreE_NAD-binding"/>
</dbReference>
<dbReference type="AlphaFoldDB" id="A0A163C6D4"/>
<keyword evidence="3" id="KW-1185">Reference proteome</keyword>
<comment type="caution">
    <text evidence="2">The sequence shown here is derived from an EMBL/GenBank/DDBJ whole genome shotgun (WGS) entry which is preliminary data.</text>
</comment>
<name>A0A163C6D4_9FLAO</name>